<dbReference type="PANTHER" id="PTHR43649:SF31">
    <property type="entry name" value="SN-GLYCEROL-3-PHOSPHATE-BINDING PERIPLASMIC PROTEIN UGPB"/>
    <property type="match status" value="1"/>
</dbReference>
<gene>
    <name evidence="5" type="ORF">SK3146_04424</name>
</gene>
<comment type="similarity">
    <text evidence="2">Belongs to the bacterial solute-binding protein 1 family.</text>
</comment>
<dbReference type="RefSeq" id="WP_249860812.1">
    <property type="nucleotide sequence ID" value="NZ_CP027059.1"/>
</dbReference>
<accession>A0ABY4RRH3</accession>
<organism evidence="5 6">
    <name type="scientific">Paenibacillus konkukensis</name>
    <dbReference type="NCBI Taxonomy" id="2020716"/>
    <lineage>
        <taxon>Bacteria</taxon>
        <taxon>Bacillati</taxon>
        <taxon>Bacillota</taxon>
        <taxon>Bacilli</taxon>
        <taxon>Bacillales</taxon>
        <taxon>Paenibacillaceae</taxon>
        <taxon>Paenibacillus</taxon>
    </lineage>
</organism>
<reference evidence="5" key="2">
    <citation type="journal article" date="2021" name="J Anim Sci Technol">
        <title>Complete genome sequence of Paenibacillus konkukensis sp. nov. SK3146 as a potential probiotic strain.</title>
        <authorList>
            <person name="Jung H.I."/>
            <person name="Park S."/>
            <person name="Niu K.M."/>
            <person name="Lee S.W."/>
            <person name="Kothari D."/>
            <person name="Yi K.J."/>
            <person name="Kim S.K."/>
        </authorList>
    </citation>
    <scope>NUCLEOTIDE SEQUENCE</scope>
    <source>
        <strain evidence="5">SK3146</strain>
    </source>
</reference>
<keyword evidence="3" id="KW-0813">Transport</keyword>
<evidence type="ECO:0000256" key="4">
    <source>
        <dbReference type="ARBA" id="ARBA00022729"/>
    </source>
</evidence>
<sequence length="413" mass="45662">MRPNGRRFWIIAALTLLAAAATYYMMNGGKTNGAKGEAIHATALSMWVYSQGWEAHVSEFQKEHPGIDVDVRYFRSSEQLYTELLASISANDAPQLAELQSFYGLAQLVDTKAVVPVDKTALPEWPQLIPAFVERYRYHDEHWAVPIGGSLPLLYYREELLPGGRASKLAQWSEAEAAAARPNPDVRESGSQRLWGMAMDKELPWYLENLSFTPADRGGEGHERKLTALSVWRSWVHEARLMEPLEHQRAASDFINGKAGLFIGSSDKLPTIEKYIGGKFAFDAVRLPELAQQGIVPGASALMMLQSAPAKAKAAASFVAFMLQEASQTALWRSDGLIPARFDVASKLAEEGTASRRQKLILESVPSFAVKPPDVSDYGVWTAAQDMLEQLELQADLPLERSIGSVYGKPARR</sequence>
<dbReference type="InterPro" id="IPR050490">
    <property type="entry name" value="Bact_solute-bd_prot1"/>
</dbReference>
<dbReference type="EMBL" id="CP027059">
    <property type="protein sequence ID" value="UQZ85141.1"/>
    <property type="molecule type" value="Genomic_DNA"/>
</dbReference>
<dbReference type="PANTHER" id="PTHR43649">
    <property type="entry name" value="ARABINOSE-BINDING PROTEIN-RELATED"/>
    <property type="match status" value="1"/>
</dbReference>
<evidence type="ECO:0000313" key="5">
    <source>
        <dbReference type="EMBL" id="UQZ85141.1"/>
    </source>
</evidence>
<name>A0ABY4RRH3_9BACL</name>
<keyword evidence="4" id="KW-0732">Signal</keyword>
<dbReference type="SUPFAM" id="SSF53850">
    <property type="entry name" value="Periplasmic binding protein-like II"/>
    <property type="match status" value="1"/>
</dbReference>
<dbReference type="Gene3D" id="3.40.190.10">
    <property type="entry name" value="Periplasmic binding protein-like II"/>
    <property type="match status" value="1"/>
</dbReference>
<evidence type="ECO:0000256" key="2">
    <source>
        <dbReference type="ARBA" id="ARBA00008520"/>
    </source>
</evidence>
<evidence type="ECO:0000256" key="1">
    <source>
        <dbReference type="ARBA" id="ARBA00004196"/>
    </source>
</evidence>
<proteinExistence type="inferred from homology"/>
<reference evidence="5" key="1">
    <citation type="submission" date="2018-02" db="EMBL/GenBank/DDBJ databases">
        <authorList>
            <person name="Kim S.-K."/>
            <person name="Jung H.-I."/>
            <person name="Lee S.-W."/>
        </authorList>
    </citation>
    <scope>NUCLEOTIDE SEQUENCE</scope>
    <source>
        <strain evidence="5">SK3146</strain>
    </source>
</reference>
<protein>
    <submittedName>
        <fullName evidence="5">Bacterial extracellular solute-binding protein</fullName>
    </submittedName>
</protein>
<dbReference type="InterPro" id="IPR006059">
    <property type="entry name" value="SBP"/>
</dbReference>
<dbReference type="Proteomes" id="UP001057134">
    <property type="component" value="Chromosome"/>
</dbReference>
<comment type="subcellular location">
    <subcellularLocation>
        <location evidence="1">Cell envelope</location>
    </subcellularLocation>
</comment>
<evidence type="ECO:0000256" key="3">
    <source>
        <dbReference type="ARBA" id="ARBA00022448"/>
    </source>
</evidence>
<dbReference type="Pfam" id="PF13416">
    <property type="entry name" value="SBP_bac_8"/>
    <property type="match status" value="1"/>
</dbReference>
<evidence type="ECO:0000313" key="6">
    <source>
        <dbReference type="Proteomes" id="UP001057134"/>
    </source>
</evidence>
<keyword evidence="6" id="KW-1185">Reference proteome</keyword>